<name>E3SJE3_9CAUD</name>
<keyword evidence="3" id="KW-0704">Schiff base</keyword>
<keyword evidence="5" id="KW-1185">Reference proteome</keyword>
<organism evidence="4 5">
    <name type="scientific">Synechococcus phage S-SM2</name>
    <dbReference type="NCBI Taxonomy" id="444860"/>
    <lineage>
        <taxon>Viruses</taxon>
        <taxon>Duplodnaviria</taxon>
        <taxon>Heunggongvirae</taxon>
        <taxon>Uroviricota</taxon>
        <taxon>Caudoviricetes</taxon>
        <taxon>Pantevenvirales</taxon>
        <taxon>Kyanoviridae</taxon>
        <taxon>Nilusvirus</taxon>
        <taxon>Nilusvirus ssm2</taxon>
    </lineage>
</organism>
<comment type="subcellular location">
    <subcellularLocation>
        <location evidence="1">Cytoplasm</location>
    </subcellularLocation>
</comment>
<reference evidence="4 5" key="1">
    <citation type="journal article" date="2010" name="Environ. Microbiol.">
        <title>Genomic analysis of oceanic cyanobacterial myoviruses compared with T4-like myoviruses from diverse hosts and environments.</title>
        <authorList>
            <person name="Sullivan M.B."/>
            <person name="Huang K.H."/>
            <person name="Ignacio-Espinoza J.C."/>
            <person name="Berlin A.M."/>
            <person name="Kelly L."/>
            <person name="Weigele P.R."/>
            <person name="DeFrancesco A.S."/>
            <person name="Kern S.E."/>
            <person name="Thompson L.R."/>
            <person name="Young S."/>
            <person name="Yandava C."/>
            <person name="Fu R."/>
            <person name="Krastins B."/>
            <person name="Chase M."/>
            <person name="Sarracino D."/>
            <person name="Osburne M.S."/>
            <person name="Henn M.R."/>
            <person name="Chisholm S.W."/>
        </authorList>
    </citation>
    <scope>NUCLEOTIDE SEQUENCE [LARGE SCALE GENOMIC DNA]</scope>
    <source>
        <strain evidence="4">8017-1</strain>
    </source>
</reference>
<accession>E3SJE3</accession>
<dbReference type="InterPro" id="IPR018225">
    <property type="entry name" value="Transaldolase_AS"/>
</dbReference>
<dbReference type="InterPro" id="IPR033919">
    <property type="entry name" value="TSA/FSA_arc/bac"/>
</dbReference>
<evidence type="ECO:0000313" key="5">
    <source>
        <dbReference type="Proteomes" id="UP000006524"/>
    </source>
</evidence>
<dbReference type="SUPFAM" id="SSF51569">
    <property type="entry name" value="Aldolase"/>
    <property type="match status" value="1"/>
</dbReference>
<dbReference type="FunFam" id="3.20.20.70:FF:000018">
    <property type="entry name" value="Probable transaldolase"/>
    <property type="match status" value="1"/>
</dbReference>
<dbReference type="Proteomes" id="UP000006524">
    <property type="component" value="Segment"/>
</dbReference>
<evidence type="ECO:0000256" key="2">
    <source>
        <dbReference type="ARBA" id="ARBA00022490"/>
    </source>
</evidence>
<dbReference type="Pfam" id="PF00923">
    <property type="entry name" value="TAL_FSA"/>
    <property type="match status" value="1"/>
</dbReference>
<dbReference type="InterPro" id="IPR013785">
    <property type="entry name" value="Aldolase_TIM"/>
</dbReference>
<dbReference type="InterPro" id="IPR001585">
    <property type="entry name" value="TAL/FSA"/>
</dbReference>
<evidence type="ECO:0000256" key="1">
    <source>
        <dbReference type="ARBA" id="ARBA00004496"/>
    </source>
</evidence>
<dbReference type="PROSITE" id="PS01054">
    <property type="entry name" value="TRANSALDOLASE_1"/>
    <property type="match status" value="1"/>
</dbReference>
<dbReference type="OrthoDB" id="8715at10239"/>
<proteinExistence type="predicted"/>
<keyword evidence="2" id="KW-0963">Cytoplasm</keyword>
<dbReference type="GeneID" id="10326881"/>
<dbReference type="CDD" id="cd00956">
    <property type="entry name" value="Transaldolase_FSA"/>
    <property type="match status" value="1"/>
</dbReference>
<protein>
    <submittedName>
        <fullName evidence="4">Transaldolase-like protein</fullName>
    </submittedName>
</protein>
<sequence length="215" mass="23810">MKIFLDTADTDIIEKYFSTGLVDGVTTNPTLIMKSGKNPEDVYQKIKDIGVQDISMEVVGSDLEMYDEGIRLYEKFGDVCTVKVPCTREGLIVCKRLSEQGIRVNVTLIFCASQAVLAAKAGATYVSPFVGRLDDQSVAGLEVVRSITGLYQIHGIKTQVLSASIRSVQRAVRSWYNGARVVTMPPKVFDQMYDHILTDKGLEIFDQDWAAVKSD</sequence>
<gene>
    <name evidence="4" type="primary">talC</name>
    <name evidence="4" type="ORF">SSM2_258</name>
</gene>
<dbReference type="Gene3D" id="3.20.20.70">
    <property type="entry name" value="Aldolase class I"/>
    <property type="match status" value="1"/>
</dbReference>
<dbReference type="GO" id="GO:0005975">
    <property type="term" value="P:carbohydrate metabolic process"/>
    <property type="evidence" value="ECO:0007669"/>
    <property type="project" value="InterPro"/>
</dbReference>
<dbReference type="GO" id="GO:0016832">
    <property type="term" value="F:aldehyde-lyase activity"/>
    <property type="evidence" value="ECO:0007669"/>
    <property type="project" value="InterPro"/>
</dbReference>
<dbReference type="EMBL" id="GU071095">
    <property type="protein sequence ID" value="ADO97591.1"/>
    <property type="molecule type" value="Genomic_DNA"/>
</dbReference>
<dbReference type="RefSeq" id="YP_004322405.1">
    <property type="nucleotide sequence ID" value="NC_015279.1"/>
</dbReference>
<dbReference type="PANTHER" id="PTHR10683">
    <property type="entry name" value="TRANSALDOLASE"/>
    <property type="match status" value="1"/>
</dbReference>
<dbReference type="KEGG" id="vg:10326881"/>
<evidence type="ECO:0000313" key="4">
    <source>
        <dbReference type="EMBL" id="ADO97591.1"/>
    </source>
</evidence>
<evidence type="ECO:0000256" key="3">
    <source>
        <dbReference type="ARBA" id="ARBA00023270"/>
    </source>
</evidence>
<dbReference type="PANTHER" id="PTHR10683:SF40">
    <property type="entry name" value="FRUCTOSE-6-PHOSPHATE ALDOLASE 1-RELATED"/>
    <property type="match status" value="1"/>
</dbReference>